<evidence type="ECO:0000313" key="2">
    <source>
        <dbReference type="Proteomes" id="UP000176923"/>
    </source>
</evidence>
<dbReference type="STRING" id="1798382.A3D77_03845"/>
<gene>
    <name evidence="1" type="ORF">A3D77_03845</name>
</gene>
<dbReference type="Gene3D" id="3.10.450.620">
    <property type="entry name" value="JHP933, nucleotidyltransferase-like core domain"/>
    <property type="match status" value="1"/>
</dbReference>
<sequence length="226" mass="26699">MILTKIQQETIKLLSQSELSKSFYWTGGTLLATHYLHHRLSEDLDFFSENHFSFENINPFIQELKQKIGFKQVTSTKIFDRWEFLLENPEILRLEFVHYNHEKKTLHPREKYLGVFIDSLDDAATNKTMAFIDRTEPKDVFDIYYLMTQASYTQSKLLELVMIKFGVTFPESLFWSQSHKGIKLLADIKPLMLQKSEKEKSDLLNKIADYFKSNSSRFLSNQFTDK</sequence>
<organism evidence="1 2">
    <name type="scientific">Candidatus Gottesmanbacteria bacterium RIFCSPHIGHO2_02_FULL_39_11</name>
    <dbReference type="NCBI Taxonomy" id="1798382"/>
    <lineage>
        <taxon>Bacteria</taxon>
        <taxon>Candidatus Gottesmaniibacteriota</taxon>
    </lineage>
</organism>
<accession>A0A1F5ZJQ4</accession>
<evidence type="ECO:0008006" key="3">
    <source>
        <dbReference type="Google" id="ProtNLM"/>
    </source>
</evidence>
<dbReference type="EMBL" id="MFJL01000042">
    <property type="protein sequence ID" value="OGG12710.1"/>
    <property type="molecule type" value="Genomic_DNA"/>
</dbReference>
<dbReference type="Pfam" id="PF08843">
    <property type="entry name" value="AbiEii"/>
    <property type="match status" value="1"/>
</dbReference>
<comment type="caution">
    <text evidence="1">The sequence shown here is derived from an EMBL/GenBank/DDBJ whole genome shotgun (WGS) entry which is preliminary data.</text>
</comment>
<dbReference type="InterPro" id="IPR014942">
    <property type="entry name" value="AbiEii"/>
</dbReference>
<protein>
    <recommendedName>
        <fullName evidence="3">Nucleotidyl transferase AbiEii/AbiGii toxin family protein</fullName>
    </recommendedName>
</protein>
<evidence type="ECO:0000313" key="1">
    <source>
        <dbReference type="EMBL" id="OGG12710.1"/>
    </source>
</evidence>
<proteinExistence type="predicted"/>
<dbReference type="Proteomes" id="UP000176923">
    <property type="component" value="Unassembled WGS sequence"/>
</dbReference>
<name>A0A1F5ZJQ4_9BACT</name>
<reference evidence="1 2" key="1">
    <citation type="journal article" date="2016" name="Nat. Commun.">
        <title>Thousands of microbial genomes shed light on interconnected biogeochemical processes in an aquifer system.</title>
        <authorList>
            <person name="Anantharaman K."/>
            <person name="Brown C.T."/>
            <person name="Hug L.A."/>
            <person name="Sharon I."/>
            <person name="Castelle C.J."/>
            <person name="Probst A.J."/>
            <person name="Thomas B.C."/>
            <person name="Singh A."/>
            <person name="Wilkins M.J."/>
            <person name="Karaoz U."/>
            <person name="Brodie E.L."/>
            <person name="Williams K.H."/>
            <person name="Hubbard S.S."/>
            <person name="Banfield J.F."/>
        </authorList>
    </citation>
    <scope>NUCLEOTIDE SEQUENCE [LARGE SCALE GENOMIC DNA]</scope>
</reference>
<dbReference type="AlphaFoldDB" id="A0A1F5ZJQ4"/>